<reference evidence="1 2" key="1">
    <citation type="submission" date="2014-02" db="EMBL/GenBank/DDBJ databases">
        <authorList>
            <person name="Genoscope - CEA"/>
        </authorList>
    </citation>
    <scope>NUCLEOTIDE SEQUENCE [LARGE SCALE GENOMIC DNA]</scope>
    <source>
        <strain evidence="1 2">CS03</strain>
    </source>
</reference>
<protein>
    <submittedName>
        <fullName evidence="1">Uncharacterized protein</fullName>
    </submittedName>
</protein>
<dbReference type="AlphaFoldDB" id="A0A0B6XCU8"/>
<dbReference type="EMBL" id="FO818637">
    <property type="protein sequence ID" value="CDM91667.1"/>
    <property type="molecule type" value="Genomic_DNA"/>
</dbReference>
<sequence length="59" mass="6449">MFPGDHDPKKVMSENTVNNALRAMGYDTNTEFVGTDSAQWHAVQWANQACGVMMLSSAS</sequence>
<organism evidence="1 2">
    <name type="scientific">Xenorhabdus bovienii</name>
    <name type="common">Xenorhabdus nematophila subsp. bovienii</name>
    <dbReference type="NCBI Taxonomy" id="40576"/>
    <lineage>
        <taxon>Bacteria</taxon>
        <taxon>Pseudomonadati</taxon>
        <taxon>Pseudomonadota</taxon>
        <taxon>Gammaproteobacteria</taxon>
        <taxon>Enterobacterales</taxon>
        <taxon>Morganellaceae</taxon>
        <taxon>Xenorhabdus</taxon>
    </lineage>
</organism>
<dbReference type="Proteomes" id="UP000032930">
    <property type="component" value="Chromosome"/>
</dbReference>
<name>A0A0B6XCU8_XENBV</name>
<accession>A0A0B6XCU8</accession>
<evidence type="ECO:0000313" key="1">
    <source>
        <dbReference type="EMBL" id="CDM91667.1"/>
    </source>
</evidence>
<dbReference type="KEGG" id="xbv:XBW1_4318"/>
<evidence type="ECO:0000313" key="2">
    <source>
        <dbReference type="Proteomes" id="UP000032930"/>
    </source>
</evidence>
<gene>
    <name evidence="1" type="ORF">XBW1_4318</name>
</gene>
<proteinExistence type="predicted"/>